<feature type="transmembrane region" description="Helical" evidence="6">
    <location>
        <begin position="360"/>
        <end position="380"/>
    </location>
</feature>
<dbReference type="PANTHER" id="PTHR30572">
    <property type="entry name" value="MEMBRANE COMPONENT OF TRANSPORTER-RELATED"/>
    <property type="match status" value="1"/>
</dbReference>
<feature type="transmembrane region" description="Helical" evidence="6">
    <location>
        <begin position="710"/>
        <end position="731"/>
    </location>
</feature>
<evidence type="ECO:0008006" key="11">
    <source>
        <dbReference type="Google" id="ProtNLM"/>
    </source>
</evidence>
<organism evidence="9 10">
    <name type="scientific">Roseivirga ehrenbergii (strain DSM 102268 / JCM 13514 / KCTC 12282 / NCIMB 14502 / KMM 6017)</name>
    <dbReference type="NCBI Taxonomy" id="279360"/>
    <lineage>
        <taxon>Bacteria</taxon>
        <taxon>Pseudomonadati</taxon>
        <taxon>Bacteroidota</taxon>
        <taxon>Cytophagia</taxon>
        <taxon>Cytophagales</taxon>
        <taxon>Roseivirgaceae</taxon>
        <taxon>Roseivirga</taxon>
    </lineage>
</organism>
<evidence type="ECO:0000256" key="5">
    <source>
        <dbReference type="ARBA" id="ARBA00023136"/>
    </source>
</evidence>
<dbReference type="RefSeq" id="WP_062593902.1">
    <property type="nucleotide sequence ID" value="NZ_LQZQ01000051.1"/>
</dbReference>
<evidence type="ECO:0000313" key="10">
    <source>
        <dbReference type="Proteomes" id="UP000075583"/>
    </source>
</evidence>
<evidence type="ECO:0000256" key="1">
    <source>
        <dbReference type="ARBA" id="ARBA00004651"/>
    </source>
</evidence>
<evidence type="ECO:0000256" key="6">
    <source>
        <dbReference type="SAM" id="Phobius"/>
    </source>
</evidence>
<evidence type="ECO:0000256" key="2">
    <source>
        <dbReference type="ARBA" id="ARBA00022475"/>
    </source>
</evidence>
<evidence type="ECO:0000313" key="9">
    <source>
        <dbReference type="EMBL" id="KYG71276.1"/>
    </source>
</evidence>
<accession>A0A150WXX3</accession>
<feature type="transmembrane region" description="Helical" evidence="6">
    <location>
        <begin position="268"/>
        <end position="291"/>
    </location>
</feature>
<dbReference type="GO" id="GO:0022857">
    <property type="term" value="F:transmembrane transporter activity"/>
    <property type="evidence" value="ECO:0007669"/>
    <property type="project" value="TreeGrafter"/>
</dbReference>
<dbReference type="Pfam" id="PF12704">
    <property type="entry name" value="MacB_PCD"/>
    <property type="match status" value="2"/>
</dbReference>
<keyword evidence="5 6" id="KW-0472">Membrane</keyword>
<dbReference type="GO" id="GO:0005886">
    <property type="term" value="C:plasma membrane"/>
    <property type="evidence" value="ECO:0007669"/>
    <property type="project" value="UniProtKB-SubCell"/>
</dbReference>
<feature type="domain" description="ABC3 transporter permease C-terminal" evidence="7">
    <location>
        <begin position="670"/>
        <end position="783"/>
    </location>
</feature>
<feature type="transmembrane region" description="Helical" evidence="6">
    <location>
        <begin position="751"/>
        <end position="772"/>
    </location>
</feature>
<dbReference type="InterPro" id="IPR050250">
    <property type="entry name" value="Macrolide_Exporter_MacB"/>
</dbReference>
<gene>
    <name evidence="9" type="ORF">MB14_10875</name>
</gene>
<dbReference type="EMBL" id="LQZQ01000051">
    <property type="protein sequence ID" value="KYG71276.1"/>
    <property type="molecule type" value="Genomic_DNA"/>
</dbReference>
<feature type="transmembrane region" description="Helical" evidence="6">
    <location>
        <begin position="401"/>
        <end position="425"/>
    </location>
</feature>
<dbReference type="Pfam" id="PF02687">
    <property type="entry name" value="FtsX"/>
    <property type="match status" value="2"/>
</dbReference>
<keyword evidence="4 6" id="KW-1133">Transmembrane helix</keyword>
<protein>
    <recommendedName>
        <fullName evidence="11">ABC3 transporter permease protein domain-containing protein</fullName>
    </recommendedName>
</protein>
<evidence type="ECO:0000259" key="8">
    <source>
        <dbReference type="Pfam" id="PF12704"/>
    </source>
</evidence>
<dbReference type="Proteomes" id="UP000075583">
    <property type="component" value="Unassembled WGS sequence"/>
</dbReference>
<feature type="transmembrane region" description="Helical" evidence="6">
    <location>
        <begin position="17"/>
        <end position="40"/>
    </location>
</feature>
<name>A0A150WXX3_ROSEK</name>
<keyword evidence="10" id="KW-1185">Reference proteome</keyword>
<dbReference type="InterPro" id="IPR003838">
    <property type="entry name" value="ABC3_permease_C"/>
</dbReference>
<sequence length="790" mass="89483">MSYHFKFAYRQLLKNKLIFFGSVFSLIMGVLCPYIIFLWVQSEVTADQFHAEYDNIHIVAIQQNVMAKPRPTMATNSVDLSGYAEVEKTLATRTYSDNEIKLIFKDAEFFGKGMVVDSTFFDFFDFKIIQGESTNLLHSPSHVILTEGFAQKMFGDKMAVGEVVKLEADNEGLYTVAAVLKIPSNSSIQFDFLVPTHSQKFWGRMGVELLLVNDSFDKARFEERFTTDIQSNPRSSESVGSLFPFSDIYLENPFNHSLFTRSGDRNNIYVISIIALIILAVSLVNFTNLQITKISAHIKSISIKMINGASKADLLIEAFIVNIIYAVFATMIGVLLLYYSKSYLENLLDKKFDIEFFTQLATFFLISIAFTSATLLYSARQLSSSKTSLLLKQSSIGKIGLAKKGVTVVQFVCAIVLMFSSLVIYQQFKYLTTKDLGYDSSDIVSIKLIDEYSFSLPREEIIKKRSEQKRDFQLVHSTVASDPSLMGLSQGEMPLAEAAYPMSWKLLGGQDDYTTNNLMSVDPAYSQLLKLEMLEGRFFSDSLDQNRDYKLVINEAAKAYFNIQNIGEARIANKSWGEEEEPFTVIGVVKDFHYEHLSKKIQPLMLMYMQNNENNFLFRLNPNRVEEAMVSLERLNGQINPEKLFEYTSLQNEVQLQYEKEKRLSVIILVFTSVAFIISIIGLFTLSLYDTQRRVKEVGVRRVLGASVKSLVSLLTFSFIKWVFLALIIGLPIAYIGADVWLSDFANRIDIGWGILVITCISVIAIAFLTVVSQTVIAARKNPVDSLRYE</sequence>
<evidence type="ECO:0000256" key="4">
    <source>
        <dbReference type="ARBA" id="ARBA00022989"/>
    </source>
</evidence>
<evidence type="ECO:0000259" key="7">
    <source>
        <dbReference type="Pfam" id="PF02687"/>
    </source>
</evidence>
<keyword evidence="2" id="KW-1003">Cell membrane</keyword>
<feature type="transmembrane region" description="Helical" evidence="6">
    <location>
        <begin position="312"/>
        <end position="340"/>
    </location>
</feature>
<feature type="domain" description="MacB-like periplasmic core" evidence="8">
    <location>
        <begin position="21"/>
        <end position="199"/>
    </location>
</feature>
<comment type="caution">
    <text evidence="9">The sequence shown here is derived from an EMBL/GenBank/DDBJ whole genome shotgun (WGS) entry which is preliminary data.</text>
</comment>
<keyword evidence="3 6" id="KW-0812">Transmembrane</keyword>
<dbReference type="OrthoDB" id="8740261at2"/>
<feature type="domain" description="ABC3 transporter permease C-terminal" evidence="7">
    <location>
        <begin position="273"/>
        <end position="379"/>
    </location>
</feature>
<dbReference type="STRING" id="279360.MB14_10875"/>
<dbReference type="AlphaFoldDB" id="A0A150WXX3"/>
<dbReference type="PANTHER" id="PTHR30572:SF18">
    <property type="entry name" value="ABC-TYPE MACROLIDE FAMILY EXPORT SYSTEM PERMEASE COMPONENT 2"/>
    <property type="match status" value="1"/>
</dbReference>
<reference evidence="9" key="1">
    <citation type="submission" date="2016-01" db="EMBL/GenBank/DDBJ databases">
        <title>Genome sequencing of Roseivirga ehrenbergii KMM 6017.</title>
        <authorList>
            <person name="Selvaratnam C."/>
            <person name="Thevarajoo S."/>
            <person name="Goh K.M."/>
            <person name="Ee R."/>
            <person name="Chan K.-G."/>
            <person name="Chong C.S."/>
        </authorList>
    </citation>
    <scope>NUCLEOTIDE SEQUENCE [LARGE SCALE GENOMIC DNA]</scope>
    <source>
        <strain evidence="9">KMM 6017</strain>
    </source>
</reference>
<feature type="domain" description="MacB-like periplasmic core" evidence="8">
    <location>
        <begin position="490"/>
        <end position="592"/>
    </location>
</feature>
<feature type="transmembrane region" description="Helical" evidence="6">
    <location>
        <begin position="664"/>
        <end position="689"/>
    </location>
</feature>
<comment type="subcellular location">
    <subcellularLocation>
        <location evidence="1">Cell membrane</location>
        <topology evidence="1">Multi-pass membrane protein</topology>
    </subcellularLocation>
</comment>
<evidence type="ECO:0000256" key="3">
    <source>
        <dbReference type="ARBA" id="ARBA00022692"/>
    </source>
</evidence>
<dbReference type="InterPro" id="IPR025857">
    <property type="entry name" value="MacB_PCD"/>
</dbReference>
<proteinExistence type="predicted"/>